<protein>
    <recommendedName>
        <fullName evidence="6">Succinate dehydrogenase assembly factor 3</fullName>
        <shortName evidence="6">SDH assembly factor 3</shortName>
        <shortName evidence="6">SDHAF3</shortName>
    </recommendedName>
</protein>
<organism evidence="8">
    <name type="scientific">Spathaspora passalidarum (strain NRRL Y-27907 / 11-Y1)</name>
    <dbReference type="NCBI Taxonomy" id="619300"/>
    <lineage>
        <taxon>Eukaryota</taxon>
        <taxon>Fungi</taxon>
        <taxon>Dikarya</taxon>
        <taxon>Ascomycota</taxon>
        <taxon>Saccharomycotina</taxon>
        <taxon>Pichiomycetes</taxon>
        <taxon>Debaryomycetaceae</taxon>
        <taxon>Spathaspora</taxon>
    </lineage>
</organism>
<dbReference type="PANTHER" id="PTHR13137:SF6">
    <property type="entry name" value="SUCCINATE DEHYDROGENASE ASSEMBLY FACTOR 3, MITOCHONDRIAL"/>
    <property type="match status" value="1"/>
</dbReference>
<dbReference type="Pfam" id="PF13233">
    <property type="entry name" value="Complex1_LYR_2"/>
    <property type="match status" value="1"/>
</dbReference>
<evidence type="ECO:0000256" key="2">
    <source>
        <dbReference type="ARBA" id="ARBA00006020"/>
    </source>
</evidence>
<comment type="similarity">
    <text evidence="2 6">Belongs to the complex I LYR family. SDHAF3 subfamily.</text>
</comment>
<proteinExistence type="inferred from homology"/>
<keyword evidence="4 6" id="KW-0496">Mitochondrion</keyword>
<evidence type="ECO:0000256" key="3">
    <source>
        <dbReference type="ARBA" id="ARBA00022946"/>
    </source>
</evidence>
<dbReference type="InterPro" id="IPR008381">
    <property type="entry name" value="SDHAF3/Sdh7"/>
</dbReference>
<keyword evidence="8" id="KW-1185">Reference proteome</keyword>
<reference evidence="7 8" key="1">
    <citation type="journal article" date="2011" name="Proc. Natl. Acad. Sci. U.S.A.">
        <title>Comparative genomics of xylose-fermenting fungi for enhanced biofuel production.</title>
        <authorList>
            <person name="Wohlbach D.J."/>
            <person name="Kuo A."/>
            <person name="Sato T.K."/>
            <person name="Potts K.M."/>
            <person name="Salamov A.A."/>
            <person name="LaButti K.M."/>
            <person name="Sun H."/>
            <person name="Clum A."/>
            <person name="Pangilinan J.L."/>
            <person name="Lindquist E.A."/>
            <person name="Lucas S."/>
            <person name="Lapidus A."/>
            <person name="Jin M."/>
            <person name="Gunawan C."/>
            <person name="Balan V."/>
            <person name="Dale B.E."/>
            <person name="Jeffries T.W."/>
            <person name="Zinkel R."/>
            <person name="Barry K.W."/>
            <person name="Grigoriev I.V."/>
            <person name="Gasch A.P."/>
        </authorList>
    </citation>
    <scope>NUCLEOTIDE SEQUENCE [LARGE SCALE GENOMIC DNA]</scope>
    <source>
        <strain evidence="8">NRRL Y-27907 / 11-Y1</strain>
    </source>
</reference>
<name>G3ATP1_SPAPN</name>
<keyword evidence="5 6" id="KW-0143">Chaperone</keyword>
<dbReference type="GO" id="GO:0005759">
    <property type="term" value="C:mitochondrial matrix"/>
    <property type="evidence" value="ECO:0007669"/>
    <property type="project" value="UniProtKB-SubCell"/>
</dbReference>
<comment type="function">
    <text evidence="6">Plays an essential role in the assembly of succinate dehydrogenase (SDH), an enzyme complex (also referred to as respiratory complex II) that is a component of both the tricarboxylic acid (TCA) cycle and the mitochondrial electron transport chain, and which couples the oxidation of succinate to fumarate with the reduction of ubiquinone (coenzyme Q) to ubiquinol. Promotes maturation of the iron-sulfur protein subunit of the SDH catalytic dimer, protecting it from the deleterious effects of oxidants. May act together with SDHAF1.</text>
</comment>
<evidence type="ECO:0000256" key="1">
    <source>
        <dbReference type="ARBA" id="ARBA00004305"/>
    </source>
</evidence>
<evidence type="ECO:0000313" key="7">
    <source>
        <dbReference type="EMBL" id="EGW30267.1"/>
    </source>
</evidence>
<dbReference type="eggNOG" id="KOG4100">
    <property type="taxonomic scope" value="Eukaryota"/>
</dbReference>
<dbReference type="Proteomes" id="UP000000709">
    <property type="component" value="Unassembled WGS sequence"/>
</dbReference>
<dbReference type="FunCoup" id="G3ATP1">
    <property type="interactions" value="276"/>
</dbReference>
<dbReference type="STRING" id="619300.G3ATP1"/>
<dbReference type="HOGENOM" id="CLU_102310_1_0_1"/>
<dbReference type="GO" id="GO:0006111">
    <property type="term" value="P:regulation of gluconeogenesis"/>
    <property type="evidence" value="ECO:0007669"/>
    <property type="project" value="EnsemblFungi"/>
</dbReference>
<dbReference type="GO" id="GO:0006105">
    <property type="term" value="P:succinate metabolic process"/>
    <property type="evidence" value="ECO:0007669"/>
    <property type="project" value="TreeGrafter"/>
</dbReference>
<dbReference type="EMBL" id="GL996505">
    <property type="protein sequence ID" value="EGW30267.1"/>
    <property type="molecule type" value="Genomic_DNA"/>
</dbReference>
<dbReference type="GO" id="GO:0015976">
    <property type="term" value="P:carbon utilization"/>
    <property type="evidence" value="ECO:0007669"/>
    <property type="project" value="EnsemblFungi"/>
</dbReference>
<dbReference type="GeneID" id="18870525"/>
<sequence length="125" mass="14833">MRSTAVRLVRQRRPTRNESPLLPPLVLYRSILRAHVHKLPKDLRSLGDHYVKDEFKAHKKIDNPLHIVAFLTQWQDYLRQIDHGSWLHNKLKHEDLEKMSPDQIGQLYELMKAAKRVDEDGEHTE</sequence>
<keyword evidence="3" id="KW-0809">Transit peptide</keyword>
<dbReference type="InParanoid" id="G3ATP1"/>
<evidence type="ECO:0000313" key="8">
    <source>
        <dbReference type="Proteomes" id="UP000000709"/>
    </source>
</evidence>
<dbReference type="GO" id="GO:0005758">
    <property type="term" value="C:mitochondrial intermembrane space"/>
    <property type="evidence" value="ECO:0007669"/>
    <property type="project" value="TreeGrafter"/>
</dbReference>
<dbReference type="KEGG" id="spaa:SPAPADRAFT_143199"/>
<dbReference type="OMA" id="WQQTNEN"/>
<dbReference type="AlphaFoldDB" id="G3ATP1"/>
<evidence type="ECO:0000256" key="5">
    <source>
        <dbReference type="ARBA" id="ARBA00023186"/>
    </source>
</evidence>
<accession>G3ATP1</accession>
<dbReference type="PANTHER" id="PTHR13137">
    <property type="entry name" value="DC11 ACN9 HOMOLOG"/>
    <property type="match status" value="1"/>
</dbReference>
<comment type="subunit">
    <text evidence="6">Interacts with the iron-sulfur protein subunit within the SDH catalytic dimer.</text>
</comment>
<dbReference type="GO" id="GO:0034553">
    <property type="term" value="P:mitochondrial respiratory chain complex II assembly"/>
    <property type="evidence" value="ECO:0007669"/>
    <property type="project" value="UniProtKB-UniRule"/>
</dbReference>
<gene>
    <name evidence="7" type="ORF">SPAPADRAFT_143199</name>
</gene>
<evidence type="ECO:0000256" key="6">
    <source>
        <dbReference type="RuleBase" id="RU368039"/>
    </source>
</evidence>
<dbReference type="OrthoDB" id="278329at2759"/>
<dbReference type="RefSeq" id="XP_007377238.1">
    <property type="nucleotide sequence ID" value="XM_007377176.1"/>
</dbReference>
<dbReference type="CDD" id="cd20270">
    <property type="entry name" value="Complex1_LYR_SDHAF3_LYRM10"/>
    <property type="match status" value="1"/>
</dbReference>
<comment type="subcellular location">
    <subcellularLocation>
        <location evidence="1 6">Mitochondrion matrix</location>
    </subcellularLocation>
</comment>
<evidence type="ECO:0000256" key="4">
    <source>
        <dbReference type="ARBA" id="ARBA00023128"/>
    </source>
</evidence>